<keyword evidence="3" id="KW-1185">Reference proteome</keyword>
<reference evidence="3" key="1">
    <citation type="journal article" date="2019" name="Int. J. Syst. Evol. Microbiol.">
        <title>The Global Catalogue of Microorganisms (GCM) 10K type strain sequencing project: providing services to taxonomists for standard genome sequencing and annotation.</title>
        <authorList>
            <consortium name="The Broad Institute Genomics Platform"/>
            <consortium name="The Broad Institute Genome Sequencing Center for Infectious Disease"/>
            <person name="Wu L."/>
            <person name="Ma J."/>
        </authorList>
    </citation>
    <scope>NUCLEOTIDE SEQUENCE [LARGE SCALE GENOMIC DNA]</scope>
    <source>
        <strain evidence="3">CGMCC 1.12942</strain>
    </source>
</reference>
<dbReference type="PANTHER" id="PTHR36842">
    <property type="entry name" value="PROTEIN TOLB HOMOLOG"/>
    <property type="match status" value="1"/>
</dbReference>
<comment type="caution">
    <text evidence="2">The sequence shown here is derived from an EMBL/GenBank/DDBJ whole genome shotgun (WGS) entry which is preliminary data.</text>
</comment>
<protein>
    <recommendedName>
        <fullName evidence="1">Prolow-density lipoprotein receptor-related protein 1-like beta-propeller domain-containing protein</fullName>
    </recommendedName>
</protein>
<dbReference type="InterPro" id="IPR032485">
    <property type="entry name" value="LRP1-like_beta_prop"/>
</dbReference>
<organism evidence="2 3">
    <name type="scientific">Laceyella putida</name>
    <dbReference type="NCBI Taxonomy" id="110101"/>
    <lineage>
        <taxon>Bacteria</taxon>
        <taxon>Bacillati</taxon>
        <taxon>Bacillota</taxon>
        <taxon>Bacilli</taxon>
        <taxon>Bacillales</taxon>
        <taxon>Thermoactinomycetaceae</taxon>
        <taxon>Laceyella</taxon>
    </lineage>
</organism>
<feature type="domain" description="Prolow-density lipoprotein receptor-related protein 1-like beta-propeller" evidence="1">
    <location>
        <begin position="137"/>
        <end position="288"/>
    </location>
</feature>
<proteinExistence type="predicted"/>
<evidence type="ECO:0000313" key="3">
    <source>
        <dbReference type="Proteomes" id="UP001596500"/>
    </source>
</evidence>
<accession>A0ABW2RKB7</accession>
<dbReference type="RefSeq" id="WP_379864692.1">
    <property type="nucleotide sequence ID" value="NZ_JBHTBW010000021.1"/>
</dbReference>
<evidence type="ECO:0000313" key="2">
    <source>
        <dbReference type="EMBL" id="MFC7441404.1"/>
    </source>
</evidence>
<dbReference type="PANTHER" id="PTHR36842:SF1">
    <property type="entry name" value="PROTEIN TOLB"/>
    <property type="match status" value="1"/>
</dbReference>
<name>A0ABW2RKB7_9BACL</name>
<dbReference type="EMBL" id="JBHTBW010000021">
    <property type="protein sequence ID" value="MFC7441404.1"/>
    <property type="molecule type" value="Genomic_DNA"/>
</dbReference>
<dbReference type="SUPFAM" id="SSF69304">
    <property type="entry name" value="Tricorn protease N-terminal domain"/>
    <property type="match status" value="1"/>
</dbReference>
<dbReference type="Proteomes" id="UP001596500">
    <property type="component" value="Unassembled WGS sequence"/>
</dbReference>
<evidence type="ECO:0000259" key="1">
    <source>
        <dbReference type="Pfam" id="PF16472"/>
    </source>
</evidence>
<dbReference type="Gene3D" id="2.120.10.30">
    <property type="entry name" value="TolB, C-terminal domain"/>
    <property type="match status" value="1"/>
</dbReference>
<dbReference type="PROSITE" id="PS51257">
    <property type="entry name" value="PROKAR_LIPOPROTEIN"/>
    <property type="match status" value="1"/>
</dbReference>
<dbReference type="Pfam" id="PF16472">
    <property type="entry name" value="DUF5050"/>
    <property type="match status" value="1"/>
</dbReference>
<sequence>MGWFPKGMSGLALVSLAFLTGCSMERLSETEASTTGRQEIATPSGTMTVKDSPRHHVYNEVALRKIMRYEGFHGMDFHSENQLLIRQDNKDYPPIPVEDGEIYPRNLYLYHTVKKEAKLIYGAPEIHCNAQYSPDKRHIYYVQNTEETGTAYIMDHEGKKRVPVSEKGRVHVFSGHWLNNEEVLYATFSGEIYRADLSGKKQLLVKTGKSSIKNTYLINDWVYYTTIDGELVAYNLKTKQTKGLKKNVVWVAPSPDQKWLALVVNEADSHMTLMLTDLQGRSKAKLNEASEIHGVSWSPDQTKLSYILSSQDAKQGLFVTDVRSNRAVQLTADVYHLIAPIKWDAASKNMLLSTVGEKGFVTYVFSLK</sequence>
<dbReference type="InterPro" id="IPR011042">
    <property type="entry name" value="6-blade_b-propeller_TolB-like"/>
</dbReference>
<gene>
    <name evidence="2" type="ORF">ACFQNG_09555</name>
</gene>